<reference evidence="14" key="1">
    <citation type="submission" date="2016-01" db="EMBL/GenBank/DDBJ databases">
        <title>Draft genome of Chromobacterium sp. F49.</title>
        <authorList>
            <person name="Hong K.W."/>
        </authorList>
    </citation>
    <scope>NUCLEOTIDE SEQUENCE [LARGE SCALE GENOMIC DNA]</scope>
    <source>
        <strain evidence="14">CN10</strain>
    </source>
</reference>
<comment type="similarity">
    <text evidence="8 9">Belongs to the alanine racemase family. Bsr subfamily.</text>
</comment>
<dbReference type="GO" id="GO:0030170">
    <property type="term" value="F:pyridoxal phosphate binding"/>
    <property type="evidence" value="ECO:0007669"/>
    <property type="project" value="UniProtKB-UniRule"/>
</dbReference>
<comment type="catalytic activity">
    <reaction evidence="9">
        <text>an L-alpha-amino acid = a D-alpha-amino acid</text>
        <dbReference type="Rhea" id="RHEA:18317"/>
        <dbReference type="ChEBI" id="CHEBI:59869"/>
        <dbReference type="ChEBI" id="CHEBI:59871"/>
        <dbReference type="EC" id="5.1.1.10"/>
    </reaction>
</comment>
<comment type="subcellular location">
    <subcellularLocation>
        <location evidence="2 9">Periplasm</location>
    </subcellularLocation>
</comment>
<evidence type="ECO:0000256" key="9">
    <source>
        <dbReference type="HAMAP-Rule" id="MF_02212"/>
    </source>
</evidence>
<dbReference type="HAMAP" id="MF_02212">
    <property type="entry name" value="Bsr_racemase"/>
    <property type="match status" value="1"/>
</dbReference>
<comment type="catalytic activity">
    <reaction evidence="9">
        <text>L-arginine = D-arginine</text>
        <dbReference type="Rhea" id="RHEA:18069"/>
        <dbReference type="ChEBI" id="CHEBI:32682"/>
        <dbReference type="ChEBI" id="CHEBI:32689"/>
    </reaction>
</comment>
<dbReference type="OrthoDB" id="9813814at2"/>
<evidence type="ECO:0000259" key="12">
    <source>
        <dbReference type="SMART" id="SM01005"/>
    </source>
</evidence>
<dbReference type="InterPro" id="IPR000821">
    <property type="entry name" value="Ala_racemase"/>
</dbReference>
<dbReference type="PRINTS" id="PR00992">
    <property type="entry name" value="ALARACEMASE"/>
</dbReference>
<evidence type="ECO:0000256" key="2">
    <source>
        <dbReference type="ARBA" id="ARBA00004418"/>
    </source>
</evidence>
<dbReference type="SUPFAM" id="SSF50621">
    <property type="entry name" value="Alanine racemase C-terminal domain-like"/>
    <property type="match status" value="1"/>
</dbReference>
<dbReference type="GO" id="GO:0005829">
    <property type="term" value="C:cytosol"/>
    <property type="evidence" value="ECO:0007669"/>
    <property type="project" value="TreeGrafter"/>
</dbReference>
<evidence type="ECO:0000313" key="13">
    <source>
        <dbReference type="EMBL" id="KZE32494.1"/>
    </source>
</evidence>
<evidence type="ECO:0000313" key="14">
    <source>
        <dbReference type="Proteomes" id="UP000076625"/>
    </source>
</evidence>
<evidence type="ECO:0000256" key="8">
    <source>
        <dbReference type="ARBA" id="ARBA00023456"/>
    </source>
</evidence>
<accession>A0A165F900</accession>
<dbReference type="GO" id="GO:0030632">
    <property type="term" value="P:D-alanine biosynthetic process"/>
    <property type="evidence" value="ECO:0007669"/>
    <property type="project" value="TreeGrafter"/>
</dbReference>
<evidence type="ECO:0000256" key="4">
    <source>
        <dbReference type="ARBA" id="ARBA00022764"/>
    </source>
</evidence>
<dbReference type="InterPro" id="IPR020622">
    <property type="entry name" value="Ala_racemase_pyridoxalP-BS"/>
</dbReference>
<evidence type="ECO:0000256" key="5">
    <source>
        <dbReference type="ARBA" id="ARBA00022898"/>
    </source>
</evidence>
<comment type="cofactor">
    <cofactor evidence="1 9 10">
        <name>pyridoxal 5'-phosphate</name>
        <dbReference type="ChEBI" id="CHEBI:597326"/>
    </cofactor>
</comment>
<evidence type="ECO:0000256" key="3">
    <source>
        <dbReference type="ARBA" id="ARBA00022729"/>
    </source>
</evidence>
<feature type="disulfide bond" evidence="9">
    <location>
        <begin position="70"/>
        <end position="96"/>
    </location>
</feature>
<comment type="catalytic activity">
    <reaction evidence="9">
        <text>L-lysine = D-lysine</text>
        <dbReference type="Rhea" id="RHEA:22864"/>
        <dbReference type="ChEBI" id="CHEBI:32551"/>
        <dbReference type="ChEBI" id="CHEBI:32557"/>
    </reaction>
</comment>
<gene>
    <name evidence="13" type="ORF">AVW16_11445</name>
</gene>
<name>A0A165F900_9NEIS</name>
<dbReference type="InterPro" id="IPR043698">
    <property type="entry name" value="Racemase_Bsr/Lyr"/>
</dbReference>
<dbReference type="Pfam" id="PF01168">
    <property type="entry name" value="Ala_racemase_N"/>
    <property type="match status" value="1"/>
</dbReference>
<feature type="binding site" evidence="9 11">
    <location>
        <position position="173"/>
    </location>
    <ligand>
        <name>substrate</name>
    </ligand>
</feature>
<keyword evidence="6 9" id="KW-1015">Disulfide bond</keyword>
<organism evidence="13 14">
    <name type="scientific">Crenobacter luteus</name>
    <dbReference type="NCBI Taxonomy" id="1452487"/>
    <lineage>
        <taxon>Bacteria</taxon>
        <taxon>Pseudomonadati</taxon>
        <taxon>Pseudomonadota</taxon>
        <taxon>Betaproteobacteria</taxon>
        <taxon>Neisseriales</taxon>
        <taxon>Neisseriaceae</taxon>
        <taxon>Crenobacter</taxon>
    </lineage>
</organism>
<dbReference type="Pfam" id="PF00842">
    <property type="entry name" value="Ala_racemase_C"/>
    <property type="match status" value="1"/>
</dbReference>
<dbReference type="EMBL" id="LQQU01000020">
    <property type="protein sequence ID" value="KZE32494.1"/>
    <property type="molecule type" value="Genomic_DNA"/>
</dbReference>
<dbReference type="STRING" id="1452487.AVW16_11445"/>
<feature type="signal peptide" evidence="9">
    <location>
        <begin position="1"/>
        <end position="23"/>
    </location>
</feature>
<feature type="chain" id="PRO_5026403132" description="Broad specificity amino-acid racemase" evidence="9">
    <location>
        <begin position="24"/>
        <end position="409"/>
    </location>
</feature>
<protein>
    <recommendedName>
        <fullName evidence="9">Broad specificity amino-acid racemase</fullName>
        <ecNumber evidence="9">5.1.1.10</ecNumber>
    </recommendedName>
</protein>
<keyword evidence="4 9" id="KW-0574">Periplasm</keyword>
<feature type="domain" description="Alanine racemase C-terminal" evidence="12">
    <location>
        <begin position="278"/>
        <end position="406"/>
    </location>
</feature>
<feature type="binding site" evidence="9 11">
    <location>
        <position position="347"/>
    </location>
    <ligand>
        <name>substrate</name>
    </ligand>
</feature>
<dbReference type="Gene3D" id="3.20.20.10">
    <property type="entry name" value="Alanine racemase"/>
    <property type="match status" value="1"/>
</dbReference>
<feature type="modified residue" description="N6-(pyridoxal phosphate)lysine" evidence="9 10">
    <location>
        <position position="74"/>
    </location>
</feature>
<evidence type="ECO:0000256" key="1">
    <source>
        <dbReference type="ARBA" id="ARBA00001933"/>
    </source>
</evidence>
<evidence type="ECO:0000256" key="6">
    <source>
        <dbReference type="ARBA" id="ARBA00023157"/>
    </source>
</evidence>
<keyword evidence="7 9" id="KW-0413">Isomerase</keyword>
<dbReference type="SUPFAM" id="SSF51419">
    <property type="entry name" value="PLP-binding barrel"/>
    <property type="match status" value="1"/>
</dbReference>
<dbReference type="NCBIfam" id="TIGR00492">
    <property type="entry name" value="alr"/>
    <property type="match status" value="1"/>
</dbReference>
<keyword evidence="14" id="KW-1185">Reference proteome</keyword>
<feature type="active site" description="Proton acceptor" evidence="9">
    <location>
        <position position="299"/>
    </location>
</feature>
<dbReference type="RefSeq" id="WP_066612162.1">
    <property type="nucleotide sequence ID" value="NZ_LQQU01000020.1"/>
</dbReference>
<dbReference type="CDD" id="cd06826">
    <property type="entry name" value="PLPDE_III_AR2"/>
    <property type="match status" value="1"/>
</dbReference>
<dbReference type="SMART" id="SM01005">
    <property type="entry name" value="Ala_racemase_C"/>
    <property type="match status" value="1"/>
</dbReference>
<comment type="function">
    <text evidence="9">Amino-acid racemase able to utilize a broad range of substrates.</text>
</comment>
<keyword evidence="3 9" id="KW-0732">Signal</keyword>
<dbReference type="GO" id="GO:0008784">
    <property type="term" value="F:alanine racemase activity"/>
    <property type="evidence" value="ECO:0007669"/>
    <property type="project" value="InterPro"/>
</dbReference>
<evidence type="ECO:0000256" key="11">
    <source>
        <dbReference type="PIRSR" id="PIRSR600821-52"/>
    </source>
</evidence>
<dbReference type="PANTHER" id="PTHR30511">
    <property type="entry name" value="ALANINE RACEMASE"/>
    <property type="match status" value="1"/>
</dbReference>
<dbReference type="PROSITE" id="PS00395">
    <property type="entry name" value="ALANINE_RACEMASE"/>
    <property type="match status" value="1"/>
</dbReference>
<evidence type="ECO:0000256" key="7">
    <source>
        <dbReference type="ARBA" id="ARBA00023235"/>
    </source>
</evidence>
<sequence precursor="true">MTFTRTLLALSLGFAVLQAPVHAAPPQSLNNGQSVLNDNNNNAWLEIDVAAFEHNIRTLQAELGGKSQLCAVMKADAYGHGIGLLMPSVIRLGVPCVAVASNEEARVVRASGFKGRLIRVRTATLSEVEAALKYDMEELVGSLEFARQAATVARQHRRTLTVHLGLNSAGMSRNGLDLGSEQGKQDALALTRLPLRIAGIMTHFPVEDKDEVRKGLAAFNAESEWLIREAKLDRRKLLLHAANSFATLEVPESRLDMVRPGGALYGDTVPTYTQYRPLMTFKTKVASVNRYPAGNTVGYDRTFTLKRDSVLANLPLGYSDGYRRTLSNKGYVLVNGQRAPVVGRVSMNTTMVDVTDIPGVKAGDEVVLFGKQGAAEISRNEIVSLSGTLLVDLGTNWGNANPKVALRRR</sequence>
<dbReference type="PANTHER" id="PTHR30511:SF0">
    <property type="entry name" value="ALANINE RACEMASE, CATABOLIC-RELATED"/>
    <property type="match status" value="1"/>
</dbReference>
<proteinExistence type="inferred from homology"/>
<dbReference type="InterPro" id="IPR029066">
    <property type="entry name" value="PLP-binding_barrel"/>
</dbReference>
<dbReference type="NCBIfam" id="NF009879">
    <property type="entry name" value="PRK13340.1-4"/>
    <property type="match status" value="1"/>
</dbReference>
<dbReference type="Gene3D" id="2.40.37.10">
    <property type="entry name" value="Lyase, Ornithine Decarboxylase, Chain A, domain 1"/>
    <property type="match status" value="1"/>
</dbReference>
<dbReference type="AlphaFoldDB" id="A0A165F900"/>
<dbReference type="InterPro" id="IPR009006">
    <property type="entry name" value="Ala_racemase/Decarboxylase_C"/>
</dbReference>
<dbReference type="EC" id="5.1.1.10" evidence="9"/>
<comment type="caution">
    <text evidence="13">The sequence shown here is derived from an EMBL/GenBank/DDBJ whole genome shotgun (WGS) entry which is preliminary data.</text>
</comment>
<dbReference type="Proteomes" id="UP000076625">
    <property type="component" value="Unassembled WGS sequence"/>
</dbReference>
<keyword evidence="5 9" id="KW-0663">Pyridoxal phosphate</keyword>
<feature type="active site" description="Proton acceptor" evidence="9">
    <location>
        <position position="74"/>
    </location>
</feature>
<dbReference type="InterPro" id="IPR011079">
    <property type="entry name" value="Ala_racemase_C"/>
</dbReference>
<dbReference type="InterPro" id="IPR001608">
    <property type="entry name" value="Ala_racemase_N"/>
</dbReference>
<evidence type="ECO:0000256" key="10">
    <source>
        <dbReference type="PIRSR" id="PIRSR600821-50"/>
    </source>
</evidence>
<dbReference type="GO" id="GO:0042597">
    <property type="term" value="C:periplasmic space"/>
    <property type="evidence" value="ECO:0007669"/>
    <property type="project" value="UniProtKB-SubCell"/>
</dbReference>